<dbReference type="EMBL" id="LJZO01000066">
    <property type="protein sequence ID" value="ROV88515.1"/>
    <property type="molecule type" value="Genomic_DNA"/>
</dbReference>
<dbReference type="Pfam" id="PF18132">
    <property type="entry name" value="Tyrosinase_C"/>
    <property type="match status" value="1"/>
</dbReference>
<dbReference type="InterPro" id="IPR041640">
    <property type="entry name" value="Tyrosinase_C"/>
</dbReference>
<feature type="chain" id="PRO_5019453898" description="Tyrosinase copper-binding domain-containing protein" evidence="5">
    <location>
        <begin position="22"/>
        <end position="561"/>
    </location>
</feature>
<evidence type="ECO:0000313" key="8">
    <source>
        <dbReference type="Proteomes" id="UP000284375"/>
    </source>
</evidence>
<dbReference type="STRING" id="252740.A0A423VCB8"/>
<dbReference type="Gene3D" id="1.10.1280.10">
    <property type="entry name" value="Di-copper center containing domain from catechol oxidase"/>
    <property type="match status" value="1"/>
</dbReference>
<dbReference type="InterPro" id="IPR008922">
    <property type="entry name" value="Di-copper_centre_dom_sf"/>
</dbReference>
<proteinExistence type="predicted"/>
<dbReference type="InterPro" id="IPR050316">
    <property type="entry name" value="Tyrosinase/Hemocyanin"/>
</dbReference>
<evidence type="ECO:0000313" key="7">
    <source>
        <dbReference type="EMBL" id="ROV88515.1"/>
    </source>
</evidence>
<keyword evidence="4" id="KW-0503">Monooxygenase</keyword>
<comment type="cofactor">
    <cofactor evidence="1">
        <name>Cu(2+)</name>
        <dbReference type="ChEBI" id="CHEBI:29036"/>
    </cofactor>
</comment>
<keyword evidence="5" id="KW-0732">Signal</keyword>
<protein>
    <recommendedName>
        <fullName evidence="6">Tyrosinase copper-binding domain-containing protein</fullName>
    </recommendedName>
</protein>
<dbReference type="SUPFAM" id="SSF48056">
    <property type="entry name" value="Di-copper centre-containing domain"/>
    <property type="match status" value="1"/>
</dbReference>
<dbReference type="GO" id="GO:0004497">
    <property type="term" value="F:monooxygenase activity"/>
    <property type="evidence" value="ECO:0007669"/>
    <property type="project" value="UniProtKB-KW"/>
</dbReference>
<dbReference type="Pfam" id="PF00264">
    <property type="entry name" value="Tyrosinase"/>
    <property type="match status" value="1"/>
</dbReference>
<dbReference type="PROSITE" id="PS00498">
    <property type="entry name" value="TYROSINASE_2"/>
    <property type="match status" value="1"/>
</dbReference>
<evidence type="ECO:0000256" key="4">
    <source>
        <dbReference type="ARBA" id="ARBA00023033"/>
    </source>
</evidence>
<feature type="domain" description="Tyrosinase copper-binding" evidence="6">
    <location>
        <begin position="299"/>
        <end position="310"/>
    </location>
</feature>
<accession>A0A423VCB8</accession>
<dbReference type="Proteomes" id="UP000284375">
    <property type="component" value="Unassembled WGS sequence"/>
</dbReference>
<dbReference type="OrthoDB" id="6132182at2759"/>
<evidence type="ECO:0000256" key="2">
    <source>
        <dbReference type="ARBA" id="ARBA00022723"/>
    </source>
</evidence>
<name>A0A423VCB8_CYTCH</name>
<reference evidence="7 8" key="1">
    <citation type="submission" date="2015-09" db="EMBL/GenBank/DDBJ databases">
        <title>Host preference determinants of Valsa canker pathogens revealed by comparative genomics.</title>
        <authorList>
            <person name="Yin Z."/>
            <person name="Huang L."/>
        </authorList>
    </citation>
    <scope>NUCLEOTIDE SEQUENCE [LARGE SCALE GENOMIC DNA]</scope>
    <source>
        <strain evidence="7 8">YSFL</strain>
    </source>
</reference>
<evidence type="ECO:0000256" key="1">
    <source>
        <dbReference type="ARBA" id="ARBA00001973"/>
    </source>
</evidence>
<keyword evidence="8" id="KW-1185">Reference proteome</keyword>
<evidence type="ECO:0000259" key="6">
    <source>
        <dbReference type="PROSITE" id="PS00498"/>
    </source>
</evidence>
<dbReference type="PANTHER" id="PTHR11474">
    <property type="entry name" value="TYROSINASE FAMILY MEMBER"/>
    <property type="match status" value="1"/>
</dbReference>
<dbReference type="PRINTS" id="PR00092">
    <property type="entry name" value="TYROSINASE"/>
</dbReference>
<dbReference type="AlphaFoldDB" id="A0A423VCB8"/>
<dbReference type="GO" id="GO:0046872">
    <property type="term" value="F:metal ion binding"/>
    <property type="evidence" value="ECO:0007669"/>
    <property type="project" value="UniProtKB-KW"/>
</dbReference>
<comment type="caution">
    <text evidence="7">The sequence shown here is derived from an EMBL/GenBank/DDBJ whole genome shotgun (WGS) entry which is preliminary data.</text>
</comment>
<gene>
    <name evidence="7" type="ORF">VSDG_09320</name>
</gene>
<evidence type="ECO:0000256" key="3">
    <source>
        <dbReference type="ARBA" id="ARBA00023002"/>
    </source>
</evidence>
<dbReference type="PANTHER" id="PTHR11474:SF131">
    <property type="entry name" value="TYROSINASE COPPER-BINDING DOMAIN-CONTAINING PROTEIN"/>
    <property type="match status" value="1"/>
</dbReference>
<feature type="signal peptide" evidence="5">
    <location>
        <begin position="1"/>
        <end position="21"/>
    </location>
</feature>
<keyword evidence="3" id="KW-0560">Oxidoreductase</keyword>
<keyword evidence="2" id="KW-0479">Metal-binding</keyword>
<dbReference type="InterPro" id="IPR002227">
    <property type="entry name" value="Tyrosinase_Cu-bd"/>
</dbReference>
<sequence>MRLFESSLLLALGWRVGDVAARQTKISVTGPLTGVNMQTGAAPARMEINKMHAQGGAAWDLYVQALAELQAVDESDELSYFQIMGIHGLPFQGWNGVGQVSGGADQAGMCPHDELLFGTWHRPFIALYEQTLVSHALNISARYTGEDGLAYRTAAETLRVAYWDWASNATLPDVVTLDTLAVNSPTGPITIKNPFQKYYFQNFPFSIQYMDAGVLSTMNHTSRCPDAAGVDDAAAVNAGLESSAFKSQVYNVFTTVRVFQDMETAHYQTSSFESPHNNVHNSVGCSNGTMYDLNWSAFDPIFMLHHTNLDRLIAIWQAIYPDSSIFNITDLEGALYGTAAGTVSADTPLKPFHNQDSSFHTSNSVRNISTFGYTYPELQVTSAGDTYASPGDLSDLARAKVNALYSGEPAAYSSGAARRRSPSQPLRRPPARKAWSVAISVDKAEVPLPAAVRCYVGDDLVGKMALLAVPAAGVTHSTIPLDAALSAVDGLDLASVDRVLPYLNRSLRFEVQEGDGTPIRVNSIPSLEFAVLDQDFTPRRSDREFPAYGAVNRHPWKVGGR</sequence>
<evidence type="ECO:0000256" key="5">
    <source>
        <dbReference type="SAM" id="SignalP"/>
    </source>
</evidence>
<organism evidence="7 8">
    <name type="scientific">Cytospora chrysosperma</name>
    <name type="common">Cytospora canker fungus</name>
    <name type="synonym">Sphaeria chrysosperma</name>
    <dbReference type="NCBI Taxonomy" id="252740"/>
    <lineage>
        <taxon>Eukaryota</taxon>
        <taxon>Fungi</taxon>
        <taxon>Dikarya</taxon>
        <taxon>Ascomycota</taxon>
        <taxon>Pezizomycotina</taxon>
        <taxon>Sordariomycetes</taxon>
        <taxon>Sordariomycetidae</taxon>
        <taxon>Diaporthales</taxon>
        <taxon>Cytosporaceae</taxon>
        <taxon>Cytospora</taxon>
    </lineage>
</organism>